<dbReference type="PROSITE" id="PS50884">
    <property type="entry name" value="ZF_DOF_2"/>
    <property type="match status" value="1"/>
</dbReference>
<dbReference type="InterPro" id="IPR003851">
    <property type="entry name" value="Znf_Dof"/>
</dbReference>
<evidence type="ECO:0000259" key="11">
    <source>
        <dbReference type="PROSITE" id="PS50884"/>
    </source>
</evidence>
<keyword evidence="3 9" id="KW-0862">Zinc</keyword>
<keyword evidence="7 8" id="KW-0539">Nucleus</keyword>
<gene>
    <name evidence="12" type="ORF">BRARA_I01305</name>
</gene>
<dbReference type="GO" id="GO:0003677">
    <property type="term" value="F:DNA binding"/>
    <property type="evidence" value="ECO:0007669"/>
    <property type="project" value="UniProtKB-UniRule"/>
</dbReference>
<keyword evidence="2 8" id="KW-0863">Zinc-finger</keyword>
<dbReference type="PANTHER" id="PTHR31992:SF340">
    <property type="entry name" value="DOF ZINC FINGER PROTEIN DOF1.8"/>
    <property type="match status" value="1"/>
</dbReference>
<protein>
    <recommendedName>
        <fullName evidence="9">Dof zinc finger protein</fullName>
    </recommendedName>
</protein>
<reference evidence="12 13" key="1">
    <citation type="submission" date="2018-06" db="EMBL/GenBank/DDBJ databases">
        <title>WGS assembly of Brassica rapa FPsc.</title>
        <authorList>
            <person name="Bowman J."/>
            <person name="Kohchi T."/>
            <person name="Yamato K."/>
            <person name="Jenkins J."/>
            <person name="Shu S."/>
            <person name="Ishizaki K."/>
            <person name="Yamaoka S."/>
            <person name="Nishihama R."/>
            <person name="Nakamura Y."/>
            <person name="Berger F."/>
            <person name="Adam C."/>
            <person name="Aki S."/>
            <person name="Althoff F."/>
            <person name="Araki T."/>
            <person name="Arteaga-Vazquez M."/>
            <person name="Balasubrmanian S."/>
            <person name="Bauer D."/>
            <person name="Boehm C."/>
            <person name="Briginshaw L."/>
            <person name="Caballero-Perez J."/>
            <person name="Catarino B."/>
            <person name="Chen F."/>
            <person name="Chiyoda S."/>
            <person name="Chovatia M."/>
            <person name="Davies K."/>
            <person name="Delmans M."/>
            <person name="Demura T."/>
            <person name="Dierschke T."/>
            <person name="Dolan L."/>
            <person name="Dorantes-Acosta A."/>
            <person name="Eklund D."/>
            <person name="Florent S."/>
            <person name="Flores-Sandoval E."/>
            <person name="Fujiyama A."/>
            <person name="Fukuzawa H."/>
            <person name="Galik B."/>
            <person name="Grimanelli D."/>
            <person name="Grimwood J."/>
            <person name="Grossniklaus U."/>
            <person name="Hamada T."/>
            <person name="Haseloff J."/>
            <person name="Hetherington A."/>
            <person name="Higo A."/>
            <person name="Hirakawa Y."/>
            <person name="Hundley H."/>
            <person name="Ikeda Y."/>
            <person name="Inoue K."/>
            <person name="Inoue S."/>
            <person name="Ishida S."/>
            <person name="Jia Q."/>
            <person name="Kakita M."/>
            <person name="Kanazawa T."/>
            <person name="Kawai Y."/>
            <person name="Kawashima T."/>
            <person name="Kennedy M."/>
            <person name="Kinose K."/>
            <person name="Kinoshita T."/>
            <person name="Kohara Y."/>
            <person name="Koide E."/>
            <person name="Komatsu K."/>
            <person name="Kopischke S."/>
            <person name="Kubo M."/>
            <person name="Kyozuka J."/>
            <person name="Lagercrantz U."/>
            <person name="Lin S."/>
            <person name="Lindquist E."/>
            <person name="Lipzen A."/>
            <person name="Lu C."/>
            <person name="Luna E."/>
            <person name="Martienssen R."/>
            <person name="Minamino N."/>
            <person name="Mizutani M."/>
            <person name="Mizutani M."/>
            <person name="Mochizuki N."/>
            <person name="Monte I."/>
            <person name="Mosher R."/>
            <person name="Nagasaki H."/>
            <person name="Nakagami H."/>
            <person name="Naramoto S."/>
            <person name="Nishitani K."/>
            <person name="Ohtani M."/>
            <person name="Okamoto T."/>
            <person name="Okumura M."/>
            <person name="Phillips J."/>
            <person name="Pollak B."/>
            <person name="Reinders A."/>
            <person name="Roevekamp M."/>
            <person name="Sano R."/>
            <person name="Sawa S."/>
            <person name="Schmid M."/>
            <person name="Shirakawa M."/>
            <person name="Solano R."/>
            <person name="Spunde A."/>
            <person name="Suetsugu N."/>
            <person name="Sugano S."/>
            <person name="Sugiyama A."/>
            <person name="Sun R."/>
            <person name="Suzuki Y."/>
            <person name="Takenaka M."/>
            <person name="Takezawa D."/>
            <person name="Tomogane H."/>
            <person name="Tsuzuki M."/>
            <person name="Ueda T."/>
            <person name="Umeda M."/>
            <person name="Ward J."/>
            <person name="Watanabe Y."/>
            <person name="Yazaki K."/>
            <person name="Yokoyama R."/>
            <person name="Yoshitake Y."/>
            <person name="Yotsui I."/>
            <person name="Zachgo S."/>
            <person name="Schmutz J."/>
        </authorList>
    </citation>
    <scope>NUCLEOTIDE SEQUENCE [LARGE SCALE GENOMIC DNA]</scope>
    <source>
        <strain evidence="13">cv. B-3</strain>
    </source>
</reference>
<dbReference type="GO" id="GO:0003700">
    <property type="term" value="F:DNA-binding transcription factor activity"/>
    <property type="evidence" value="ECO:0007669"/>
    <property type="project" value="UniProtKB-UniRule"/>
</dbReference>
<evidence type="ECO:0000256" key="1">
    <source>
        <dbReference type="ARBA" id="ARBA00022723"/>
    </source>
</evidence>
<dbReference type="InterPro" id="IPR045174">
    <property type="entry name" value="Dof"/>
</dbReference>
<evidence type="ECO:0000313" key="13">
    <source>
        <dbReference type="Proteomes" id="UP000264353"/>
    </source>
</evidence>
<evidence type="ECO:0000256" key="6">
    <source>
        <dbReference type="ARBA" id="ARBA00023163"/>
    </source>
</evidence>
<feature type="region of interest" description="Disordered" evidence="10">
    <location>
        <begin position="215"/>
        <end position="302"/>
    </location>
</feature>
<dbReference type="PROSITE" id="PS01361">
    <property type="entry name" value="ZF_DOF_1"/>
    <property type="match status" value="1"/>
</dbReference>
<keyword evidence="6 9" id="KW-0804">Transcription</keyword>
<sequence length="302" mass="32968">MDTAKWPQEFIVKPMNETCLKQPNPATAPVEEKKARPEKDHALNCPRCNSLNTKFCYYNNYSLTQPRYFCKDCKRYWTQGGSLRNIPIGGGLRKNKRPVENDHEAKAYSHGFVNAHEAKDLSSTFSQGFGIGHHHHHHQSIPEFLQVVPSSIKSHALVSTSSALELLGISNSSTTSSNSRPAFVTYPNVHDSSVYAAASPGFGMRYPQFQEFMRPPLGFPLDGGDPLRQQEGSSGTDIGRPLLPFESLKLPVSSSSTNSGGGGNGNDHKREKEEGEADNSVGFWNGMLSAGDSAASAGGPWQ</sequence>
<accession>A0A397XTD6</accession>
<evidence type="ECO:0000256" key="9">
    <source>
        <dbReference type="RuleBase" id="RU369094"/>
    </source>
</evidence>
<comment type="function">
    <text evidence="9">Transcription factor that binds specifically to a 5'-AA[AG]G-3' consensus core sequence.</text>
</comment>
<keyword evidence="1 9" id="KW-0479">Metal-binding</keyword>
<evidence type="ECO:0000313" key="12">
    <source>
        <dbReference type="EMBL" id="RID44519.1"/>
    </source>
</evidence>
<evidence type="ECO:0000256" key="4">
    <source>
        <dbReference type="ARBA" id="ARBA00023015"/>
    </source>
</evidence>
<dbReference type="GO" id="GO:0008270">
    <property type="term" value="F:zinc ion binding"/>
    <property type="evidence" value="ECO:0007669"/>
    <property type="project" value="UniProtKB-KW"/>
</dbReference>
<keyword evidence="4 9" id="KW-0805">Transcription regulation</keyword>
<evidence type="ECO:0000256" key="7">
    <source>
        <dbReference type="ARBA" id="ARBA00023242"/>
    </source>
</evidence>
<evidence type="ECO:0000256" key="3">
    <source>
        <dbReference type="ARBA" id="ARBA00022833"/>
    </source>
</evidence>
<evidence type="ECO:0000256" key="2">
    <source>
        <dbReference type="ARBA" id="ARBA00022771"/>
    </source>
</evidence>
<feature type="compositionally biased region" description="Low complexity" evidence="10">
    <location>
        <begin position="289"/>
        <end position="302"/>
    </location>
</feature>
<keyword evidence="5 8" id="KW-0238">DNA-binding</keyword>
<proteinExistence type="predicted"/>
<name>A0A397XTD6_BRACM</name>
<dbReference type="EMBL" id="CM010636">
    <property type="protein sequence ID" value="RID44519.1"/>
    <property type="molecule type" value="Genomic_DNA"/>
</dbReference>
<comment type="subcellular location">
    <subcellularLocation>
        <location evidence="8 9">Nucleus</location>
    </subcellularLocation>
</comment>
<dbReference type="Proteomes" id="UP000264353">
    <property type="component" value="Chromosome A9"/>
</dbReference>
<evidence type="ECO:0000256" key="8">
    <source>
        <dbReference type="PROSITE-ProRule" id="PRU00071"/>
    </source>
</evidence>
<feature type="compositionally biased region" description="Low complexity" evidence="10">
    <location>
        <begin position="215"/>
        <end position="227"/>
    </location>
</feature>
<dbReference type="AlphaFoldDB" id="A0A397XTD6"/>
<dbReference type="GO" id="GO:0005634">
    <property type="term" value="C:nucleus"/>
    <property type="evidence" value="ECO:0007669"/>
    <property type="project" value="UniProtKB-SubCell"/>
</dbReference>
<dbReference type="PANTHER" id="PTHR31992">
    <property type="entry name" value="DOF ZINC FINGER PROTEIN DOF1.4-RELATED"/>
    <property type="match status" value="1"/>
</dbReference>
<feature type="domain" description="Dof-type" evidence="11">
    <location>
        <begin position="43"/>
        <end position="97"/>
    </location>
</feature>
<organism evidence="12 13">
    <name type="scientific">Brassica campestris</name>
    <name type="common">Field mustard</name>
    <dbReference type="NCBI Taxonomy" id="3711"/>
    <lineage>
        <taxon>Eukaryota</taxon>
        <taxon>Viridiplantae</taxon>
        <taxon>Streptophyta</taxon>
        <taxon>Embryophyta</taxon>
        <taxon>Tracheophyta</taxon>
        <taxon>Spermatophyta</taxon>
        <taxon>Magnoliopsida</taxon>
        <taxon>eudicotyledons</taxon>
        <taxon>Gunneridae</taxon>
        <taxon>Pentapetalae</taxon>
        <taxon>rosids</taxon>
        <taxon>malvids</taxon>
        <taxon>Brassicales</taxon>
        <taxon>Brassicaceae</taxon>
        <taxon>Brassiceae</taxon>
        <taxon>Brassica</taxon>
    </lineage>
</organism>
<evidence type="ECO:0000256" key="10">
    <source>
        <dbReference type="SAM" id="MobiDB-lite"/>
    </source>
</evidence>
<dbReference type="Pfam" id="PF02701">
    <property type="entry name" value="Zn_ribbon_Dof"/>
    <property type="match status" value="1"/>
</dbReference>
<evidence type="ECO:0000256" key="5">
    <source>
        <dbReference type="ARBA" id="ARBA00023125"/>
    </source>
</evidence>